<comment type="caution">
    <text evidence="3">The sequence shown here is derived from an EMBL/GenBank/DDBJ whole genome shotgun (WGS) entry which is preliminary data.</text>
</comment>
<accession>A0A8T1RWE1</accession>
<evidence type="ECO:0000256" key="1">
    <source>
        <dbReference type="SAM" id="MobiDB-lite"/>
    </source>
</evidence>
<organism evidence="3 4">
    <name type="scientific">Chelydra serpentina</name>
    <name type="common">Snapping turtle</name>
    <name type="synonym">Testudo serpentina</name>
    <dbReference type="NCBI Taxonomy" id="8475"/>
    <lineage>
        <taxon>Eukaryota</taxon>
        <taxon>Metazoa</taxon>
        <taxon>Chordata</taxon>
        <taxon>Craniata</taxon>
        <taxon>Vertebrata</taxon>
        <taxon>Euteleostomi</taxon>
        <taxon>Archelosauria</taxon>
        <taxon>Testudinata</taxon>
        <taxon>Testudines</taxon>
        <taxon>Cryptodira</taxon>
        <taxon>Durocryptodira</taxon>
        <taxon>Americhelydia</taxon>
        <taxon>Chelydroidea</taxon>
        <taxon>Chelydridae</taxon>
        <taxon>Chelydra</taxon>
    </lineage>
</organism>
<keyword evidence="2" id="KW-1133">Transmembrane helix</keyword>
<feature type="compositionally biased region" description="Low complexity" evidence="1">
    <location>
        <begin position="60"/>
        <end position="73"/>
    </location>
</feature>
<keyword evidence="2" id="KW-0472">Membrane</keyword>
<proteinExistence type="predicted"/>
<name>A0A8T1RWE1_CHESE</name>
<dbReference type="EMBL" id="JAHGAV010003360">
    <property type="protein sequence ID" value="KAG6920911.1"/>
    <property type="molecule type" value="Genomic_DNA"/>
</dbReference>
<dbReference type="AlphaFoldDB" id="A0A8T1RWE1"/>
<feature type="region of interest" description="Disordered" evidence="1">
    <location>
        <begin position="1"/>
        <end position="172"/>
    </location>
</feature>
<feature type="compositionally biased region" description="Low complexity" evidence="1">
    <location>
        <begin position="134"/>
        <end position="153"/>
    </location>
</feature>
<feature type="transmembrane region" description="Helical" evidence="2">
    <location>
        <begin position="234"/>
        <end position="261"/>
    </location>
</feature>
<evidence type="ECO:0000313" key="3">
    <source>
        <dbReference type="EMBL" id="KAG6920911.1"/>
    </source>
</evidence>
<sequence length="316" mass="33946">MQRLSGCWGEAGQVAPEGLGSSGRLAQQGSGPSVPAGREEARGQARRRSSLSFWRTSKTPAPSAGPEAPSGPSWRWPRLSSAGEPGEGGSRASWLCGFLRRKQRSQEPRPGAQQQPSTILATAEPPAGPEQELGNSGSGTSSSAYSRGASSPSLGSDSPEAEGSLFEGKEDVSPEQATISVIQQHLQGRAEWVQDRGKQLHILQAVPRLCFSAQSQGRDILEPHFSKAALVESIALFFSLLVFHFYLFSFFSGSMAAVCSLSKLQPPLAREVESRLLRALLYAIYTMGTGNDTSHFRALRRELLRARIEEPAGSQP</sequence>
<gene>
    <name evidence="3" type="ORF">G0U57_012443</name>
</gene>
<dbReference type="OrthoDB" id="9431971at2759"/>
<dbReference type="Proteomes" id="UP000765507">
    <property type="component" value="Unassembled WGS sequence"/>
</dbReference>
<evidence type="ECO:0000256" key="2">
    <source>
        <dbReference type="SAM" id="Phobius"/>
    </source>
</evidence>
<reference evidence="3 4" key="1">
    <citation type="journal article" date="2020" name="G3 (Bethesda)">
        <title>Draft Genome of the Common Snapping Turtle, Chelydra serpentina, a Model for Phenotypic Plasticity in Reptiles.</title>
        <authorList>
            <person name="Das D."/>
            <person name="Singh S.K."/>
            <person name="Bierstedt J."/>
            <person name="Erickson A."/>
            <person name="Galli G.L.J."/>
            <person name="Crossley D.A. 2nd"/>
            <person name="Rhen T."/>
        </authorList>
    </citation>
    <scope>NUCLEOTIDE SEQUENCE [LARGE SCALE GENOMIC DNA]</scope>
    <source>
        <strain evidence="3">KW</strain>
    </source>
</reference>
<keyword evidence="4" id="KW-1185">Reference proteome</keyword>
<evidence type="ECO:0000313" key="4">
    <source>
        <dbReference type="Proteomes" id="UP000765507"/>
    </source>
</evidence>
<feature type="compositionally biased region" description="Polar residues" evidence="1">
    <location>
        <begin position="50"/>
        <end position="59"/>
    </location>
</feature>
<protein>
    <submittedName>
        <fullName evidence="3">Uncharacterized protein</fullName>
    </submittedName>
</protein>
<keyword evidence="2" id="KW-0812">Transmembrane</keyword>